<dbReference type="PROSITE" id="PS00758">
    <property type="entry name" value="ARGE_DAPE_CPG2_1"/>
    <property type="match status" value="1"/>
</dbReference>
<evidence type="ECO:0000256" key="1">
    <source>
        <dbReference type="ARBA" id="ARBA00001947"/>
    </source>
</evidence>
<dbReference type="InterPro" id="IPR001261">
    <property type="entry name" value="ArgE/DapE_CS"/>
</dbReference>
<dbReference type="SUPFAM" id="SSF53187">
    <property type="entry name" value="Zn-dependent exopeptidases"/>
    <property type="match status" value="1"/>
</dbReference>
<keyword evidence="2" id="KW-0479">Metal-binding</keyword>
<dbReference type="PANTHER" id="PTHR43808">
    <property type="entry name" value="ACETYLORNITHINE DEACETYLASE"/>
    <property type="match status" value="1"/>
</dbReference>
<dbReference type="Proteomes" id="UP001302349">
    <property type="component" value="Chromosome"/>
</dbReference>
<dbReference type="RefSeq" id="WP_317488407.1">
    <property type="nucleotide sequence ID" value="NZ_CP136051.1"/>
</dbReference>
<dbReference type="SUPFAM" id="SSF55031">
    <property type="entry name" value="Bacterial exopeptidase dimerisation domain"/>
    <property type="match status" value="1"/>
</dbReference>
<comment type="cofactor">
    <cofactor evidence="1">
        <name>Zn(2+)</name>
        <dbReference type="ChEBI" id="CHEBI:29105"/>
    </cofactor>
</comment>
<dbReference type="InterPro" id="IPR036264">
    <property type="entry name" value="Bact_exopeptidase_dim_dom"/>
</dbReference>
<dbReference type="Gene3D" id="3.40.630.10">
    <property type="entry name" value="Zn peptidases"/>
    <property type="match status" value="1"/>
</dbReference>
<dbReference type="EMBL" id="CP136051">
    <property type="protein sequence ID" value="WOK05649.1"/>
    <property type="molecule type" value="Genomic_DNA"/>
</dbReference>
<evidence type="ECO:0000256" key="3">
    <source>
        <dbReference type="ARBA" id="ARBA00022801"/>
    </source>
</evidence>
<gene>
    <name evidence="7" type="ORF">RT717_21470</name>
</gene>
<protein>
    <submittedName>
        <fullName evidence="7">M20/M25/M40 family metallo-hydrolase</fullName>
    </submittedName>
</protein>
<dbReference type="Pfam" id="PF01546">
    <property type="entry name" value="Peptidase_M20"/>
    <property type="match status" value="1"/>
</dbReference>
<keyword evidence="4" id="KW-0862">Zinc</keyword>
<accession>A0ABZ0IME6</accession>
<dbReference type="PROSITE" id="PS51257">
    <property type="entry name" value="PROKAR_LIPOPROTEIN"/>
    <property type="match status" value="1"/>
</dbReference>
<evidence type="ECO:0000256" key="5">
    <source>
        <dbReference type="SAM" id="SignalP"/>
    </source>
</evidence>
<dbReference type="InterPro" id="IPR011650">
    <property type="entry name" value="Peptidase_M20_dimer"/>
</dbReference>
<feature type="chain" id="PRO_5045387939" evidence="5">
    <location>
        <begin position="21"/>
        <end position="461"/>
    </location>
</feature>
<dbReference type="InterPro" id="IPR002933">
    <property type="entry name" value="Peptidase_M20"/>
</dbReference>
<evidence type="ECO:0000313" key="8">
    <source>
        <dbReference type="Proteomes" id="UP001302349"/>
    </source>
</evidence>
<organism evidence="7 8">
    <name type="scientific">Imperialibacter roseus</name>
    <dbReference type="NCBI Taxonomy" id="1324217"/>
    <lineage>
        <taxon>Bacteria</taxon>
        <taxon>Pseudomonadati</taxon>
        <taxon>Bacteroidota</taxon>
        <taxon>Cytophagia</taxon>
        <taxon>Cytophagales</taxon>
        <taxon>Flammeovirgaceae</taxon>
        <taxon>Imperialibacter</taxon>
    </lineage>
</organism>
<feature type="domain" description="Peptidase M20 dimerisation" evidence="6">
    <location>
        <begin position="245"/>
        <end position="344"/>
    </location>
</feature>
<dbReference type="InterPro" id="IPR050072">
    <property type="entry name" value="Peptidase_M20A"/>
</dbReference>
<evidence type="ECO:0000313" key="7">
    <source>
        <dbReference type="EMBL" id="WOK05649.1"/>
    </source>
</evidence>
<keyword evidence="5" id="KW-0732">Signal</keyword>
<evidence type="ECO:0000256" key="2">
    <source>
        <dbReference type="ARBA" id="ARBA00022723"/>
    </source>
</evidence>
<evidence type="ECO:0000259" key="6">
    <source>
        <dbReference type="Pfam" id="PF07687"/>
    </source>
</evidence>
<feature type="signal peptide" evidence="5">
    <location>
        <begin position="1"/>
        <end position="20"/>
    </location>
</feature>
<dbReference type="PANTHER" id="PTHR43808:SF17">
    <property type="entry name" value="PEPTIDASE M20"/>
    <property type="match status" value="1"/>
</dbReference>
<keyword evidence="8" id="KW-1185">Reference proteome</keyword>
<evidence type="ECO:0000256" key="4">
    <source>
        <dbReference type="ARBA" id="ARBA00022833"/>
    </source>
</evidence>
<keyword evidence="3" id="KW-0378">Hydrolase</keyword>
<dbReference type="Pfam" id="PF07687">
    <property type="entry name" value="M20_dimer"/>
    <property type="match status" value="1"/>
</dbReference>
<dbReference type="Gene3D" id="3.30.70.360">
    <property type="match status" value="1"/>
</dbReference>
<reference evidence="7 8" key="1">
    <citation type="journal article" date="2023" name="Microbiol. Resour. Announc.">
        <title>Complete Genome Sequence of Imperialibacter roseus strain P4T.</title>
        <authorList>
            <person name="Tizabi D.R."/>
            <person name="Bachvaroff T."/>
            <person name="Hill R.T."/>
        </authorList>
    </citation>
    <scope>NUCLEOTIDE SEQUENCE [LARGE SCALE GENOMIC DNA]</scope>
    <source>
        <strain evidence="7 8">P4T</strain>
    </source>
</reference>
<sequence>MTIKFPSRLIFSAFSLAFLAGCGDKTTDTSENKQDSTAAGRAPVAMTAPKLEDTFKAEIDALSAHPQVKEAFQFIEAYDEQTIKTLITLTEIEAPPYKEKNRSDKYLSLLKEAGADSVWQDEVWNAIGLVKGTKRGKVLAFCAHLDTVFPEGTDTRVQQSGDTLKAPGISDDTRGLAILITIMKAIRKAGIQPENDILFIGNVGEEGQGDLRGAKYLFGPNGPKIDAFISVDGSGHESVTNQALGSHRYRITFEGPGGHSWGAFGLGNPHHALGRAITYFTDEADKFTRGGPKTNYNVGVISGGTSVNSIPFESIMEVDMRSESPESLVKVDTILQQAVRKALADQNKLKRHGPDLTVKIEMIGDRPSGEHPESMAIVQRGIAATQFVGGRPTLRRGSTDSNIPISKGIPAITIGGGGMGRNAHSLDEYFINKDGVLGIKRALLIVLAEVGIDDEMRIESR</sequence>
<name>A0ABZ0IME6_9BACT</name>
<proteinExistence type="predicted"/>